<reference evidence="1 2" key="1">
    <citation type="submission" date="2016-03" db="EMBL/GenBank/DDBJ databases">
        <title>Cyphomyrmex costatus WGS genome.</title>
        <authorList>
            <person name="Nygaard S."/>
            <person name="Hu H."/>
            <person name="Boomsma J."/>
            <person name="Zhang G."/>
        </authorList>
    </citation>
    <scope>NUCLEOTIDE SEQUENCE [LARGE SCALE GENOMIC DNA]</scope>
    <source>
        <strain evidence="1">MS0001</strain>
        <tissue evidence="1">Whole body</tissue>
    </source>
</reference>
<sequence length="130" mass="14743">MIPSDVSKLLASSGVAHPVHATGHSATDEWAHPVDPQMFILIVHHGWTQTPSRIHTAAGDAHRRHMSYRNCQANREWGPTFHVGPLGIRNSVHNQHQQKRNDYFHCYTLSVSYFRVQRGGAEAKGDLRFR</sequence>
<evidence type="ECO:0000313" key="2">
    <source>
        <dbReference type="Proteomes" id="UP000078542"/>
    </source>
</evidence>
<proteinExistence type="predicted"/>
<keyword evidence="2" id="KW-1185">Reference proteome</keyword>
<gene>
    <name evidence="1" type="ORF">ALC62_06057</name>
</gene>
<name>A0A195CRC6_9HYME</name>
<organism evidence="1 2">
    <name type="scientific">Cyphomyrmex costatus</name>
    <dbReference type="NCBI Taxonomy" id="456900"/>
    <lineage>
        <taxon>Eukaryota</taxon>
        <taxon>Metazoa</taxon>
        <taxon>Ecdysozoa</taxon>
        <taxon>Arthropoda</taxon>
        <taxon>Hexapoda</taxon>
        <taxon>Insecta</taxon>
        <taxon>Pterygota</taxon>
        <taxon>Neoptera</taxon>
        <taxon>Endopterygota</taxon>
        <taxon>Hymenoptera</taxon>
        <taxon>Apocrita</taxon>
        <taxon>Aculeata</taxon>
        <taxon>Formicoidea</taxon>
        <taxon>Formicidae</taxon>
        <taxon>Myrmicinae</taxon>
        <taxon>Cyphomyrmex</taxon>
    </lineage>
</organism>
<protein>
    <submittedName>
        <fullName evidence="1">Uncharacterized protein</fullName>
    </submittedName>
</protein>
<dbReference type="Proteomes" id="UP000078542">
    <property type="component" value="Unassembled WGS sequence"/>
</dbReference>
<evidence type="ECO:0000313" key="1">
    <source>
        <dbReference type="EMBL" id="KYN03190.1"/>
    </source>
</evidence>
<dbReference type="EMBL" id="KQ977381">
    <property type="protein sequence ID" value="KYN03190.1"/>
    <property type="molecule type" value="Genomic_DNA"/>
</dbReference>
<dbReference type="AlphaFoldDB" id="A0A195CRC6"/>
<accession>A0A195CRC6</accession>